<sequence length="132" mass="13809">MSISNQVKSAEDEIGARARRLQGIQTEEEMMAEAAKAEANAAKTKGGIGDILAKAKAKIAETKKEAANQEIDKQTKEVSQDEVNDRMAALRARMSGGGGSNDGSADVPASKPGTTGGLGDIIEHAREISKEN</sequence>
<dbReference type="EMBL" id="JALNTZ010003332">
    <property type="protein sequence ID" value="KAJ3616525.1"/>
    <property type="molecule type" value="Genomic_DNA"/>
</dbReference>
<name>A0AA38HGF4_9CUCU</name>
<feature type="region of interest" description="Disordered" evidence="2">
    <location>
        <begin position="93"/>
        <end position="120"/>
    </location>
</feature>
<evidence type="ECO:0000256" key="1">
    <source>
        <dbReference type="SAM" id="Coils"/>
    </source>
</evidence>
<keyword evidence="1" id="KW-0175">Coiled coil</keyword>
<evidence type="ECO:0000313" key="4">
    <source>
        <dbReference type="Proteomes" id="UP001168821"/>
    </source>
</evidence>
<evidence type="ECO:0000313" key="3">
    <source>
        <dbReference type="EMBL" id="KAJ3616525.1"/>
    </source>
</evidence>
<gene>
    <name evidence="3" type="ORF">Zmor_011857</name>
</gene>
<dbReference type="AlphaFoldDB" id="A0AA38HGF4"/>
<keyword evidence="4" id="KW-1185">Reference proteome</keyword>
<reference evidence="3" key="1">
    <citation type="journal article" date="2023" name="G3 (Bethesda)">
        <title>Whole genome assemblies of Zophobas morio and Tenebrio molitor.</title>
        <authorList>
            <person name="Kaur S."/>
            <person name="Stinson S.A."/>
            <person name="diCenzo G.C."/>
        </authorList>
    </citation>
    <scope>NUCLEOTIDE SEQUENCE</scope>
    <source>
        <strain evidence="3">QUZm001</strain>
    </source>
</reference>
<organism evidence="3 4">
    <name type="scientific">Zophobas morio</name>
    <dbReference type="NCBI Taxonomy" id="2755281"/>
    <lineage>
        <taxon>Eukaryota</taxon>
        <taxon>Metazoa</taxon>
        <taxon>Ecdysozoa</taxon>
        <taxon>Arthropoda</taxon>
        <taxon>Hexapoda</taxon>
        <taxon>Insecta</taxon>
        <taxon>Pterygota</taxon>
        <taxon>Neoptera</taxon>
        <taxon>Endopterygota</taxon>
        <taxon>Coleoptera</taxon>
        <taxon>Polyphaga</taxon>
        <taxon>Cucujiformia</taxon>
        <taxon>Tenebrionidae</taxon>
        <taxon>Zophobas</taxon>
    </lineage>
</organism>
<evidence type="ECO:0000256" key="2">
    <source>
        <dbReference type="SAM" id="MobiDB-lite"/>
    </source>
</evidence>
<comment type="caution">
    <text evidence="3">The sequence shown here is derived from an EMBL/GenBank/DDBJ whole genome shotgun (WGS) entry which is preliminary data.</text>
</comment>
<accession>A0AA38HGF4</accession>
<protein>
    <submittedName>
        <fullName evidence="3">Uncharacterized protein</fullName>
    </submittedName>
</protein>
<dbReference type="Proteomes" id="UP001168821">
    <property type="component" value="Unassembled WGS sequence"/>
</dbReference>
<proteinExistence type="predicted"/>
<feature type="coiled-coil region" evidence="1">
    <location>
        <begin position="52"/>
        <end position="84"/>
    </location>
</feature>